<dbReference type="EMBL" id="BPVZ01000023">
    <property type="protein sequence ID" value="GKV05555.1"/>
    <property type="molecule type" value="Genomic_DNA"/>
</dbReference>
<proteinExistence type="predicted"/>
<reference evidence="1 2" key="1">
    <citation type="journal article" date="2021" name="Commun. Biol.">
        <title>The genome of Shorea leprosula (Dipterocarpaceae) highlights the ecological relevance of drought in aseasonal tropical rainforests.</title>
        <authorList>
            <person name="Ng K.K.S."/>
            <person name="Kobayashi M.J."/>
            <person name="Fawcett J.A."/>
            <person name="Hatakeyama M."/>
            <person name="Paape T."/>
            <person name="Ng C.H."/>
            <person name="Ang C.C."/>
            <person name="Tnah L.H."/>
            <person name="Lee C.T."/>
            <person name="Nishiyama T."/>
            <person name="Sese J."/>
            <person name="O'Brien M.J."/>
            <person name="Copetti D."/>
            <person name="Mohd Noor M.I."/>
            <person name="Ong R.C."/>
            <person name="Putra M."/>
            <person name="Sireger I.Z."/>
            <person name="Indrioko S."/>
            <person name="Kosugi Y."/>
            <person name="Izuno A."/>
            <person name="Isagi Y."/>
            <person name="Lee S.L."/>
            <person name="Shimizu K.K."/>
        </authorList>
    </citation>
    <scope>NUCLEOTIDE SEQUENCE [LARGE SCALE GENOMIC DNA]</scope>
    <source>
        <strain evidence="1">214</strain>
    </source>
</reference>
<keyword evidence="2" id="KW-1185">Reference proteome</keyword>
<gene>
    <name evidence="1" type="ORF">SLEP1_g17552</name>
</gene>
<evidence type="ECO:0000313" key="2">
    <source>
        <dbReference type="Proteomes" id="UP001054252"/>
    </source>
</evidence>
<comment type="caution">
    <text evidence="1">The sequence shown here is derived from an EMBL/GenBank/DDBJ whole genome shotgun (WGS) entry which is preliminary data.</text>
</comment>
<organism evidence="1 2">
    <name type="scientific">Rubroshorea leprosula</name>
    <dbReference type="NCBI Taxonomy" id="152421"/>
    <lineage>
        <taxon>Eukaryota</taxon>
        <taxon>Viridiplantae</taxon>
        <taxon>Streptophyta</taxon>
        <taxon>Embryophyta</taxon>
        <taxon>Tracheophyta</taxon>
        <taxon>Spermatophyta</taxon>
        <taxon>Magnoliopsida</taxon>
        <taxon>eudicotyledons</taxon>
        <taxon>Gunneridae</taxon>
        <taxon>Pentapetalae</taxon>
        <taxon>rosids</taxon>
        <taxon>malvids</taxon>
        <taxon>Malvales</taxon>
        <taxon>Dipterocarpaceae</taxon>
        <taxon>Rubroshorea</taxon>
    </lineage>
</organism>
<evidence type="ECO:0000313" key="1">
    <source>
        <dbReference type="EMBL" id="GKV05555.1"/>
    </source>
</evidence>
<dbReference type="AlphaFoldDB" id="A0AAV5J3W2"/>
<name>A0AAV5J3W2_9ROSI</name>
<dbReference type="Proteomes" id="UP001054252">
    <property type="component" value="Unassembled WGS sequence"/>
</dbReference>
<accession>A0AAV5J3W2</accession>
<protein>
    <submittedName>
        <fullName evidence="1">Uncharacterized protein</fullName>
    </submittedName>
</protein>
<sequence>MLAHVDMYACRTGSSYNPTSGIIHWLLLCLPVGGL</sequence>